<dbReference type="STRING" id="200324.A0A2N5SVJ9"/>
<dbReference type="AlphaFoldDB" id="A0A2N5SVJ9"/>
<name>A0A2N5SVJ9_9BASI</name>
<dbReference type="Proteomes" id="UP000235388">
    <property type="component" value="Unassembled WGS sequence"/>
</dbReference>
<accession>A0A2N5SVJ9</accession>
<comment type="caution">
    <text evidence="1">The sequence shown here is derived from an EMBL/GenBank/DDBJ whole genome shotgun (WGS) entry which is preliminary data.</text>
</comment>
<dbReference type="EMBL" id="PGCJ01000853">
    <property type="protein sequence ID" value="PLW17252.1"/>
    <property type="molecule type" value="Genomic_DNA"/>
</dbReference>
<reference evidence="1 2" key="1">
    <citation type="submission" date="2017-11" db="EMBL/GenBank/DDBJ databases">
        <title>De novo assembly and phasing of dikaryotic genomes from two isolates of Puccinia coronata f. sp. avenae, the causal agent of oat crown rust.</title>
        <authorList>
            <person name="Miller M.E."/>
            <person name="Zhang Y."/>
            <person name="Omidvar V."/>
            <person name="Sperschneider J."/>
            <person name="Schwessinger B."/>
            <person name="Raley C."/>
            <person name="Palmer J.M."/>
            <person name="Garnica D."/>
            <person name="Upadhyaya N."/>
            <person name="Rathjen J."/>
            <person name="Taylor J.M."/>
            <person name="Park R.F."/>
            <person name="Dodds P.N."/>
            <person name="Hirsch C.D."/>
            <person name="Kianian S.F."/>
            <person name="Figueroa M."/>
        </authorList>
    </citation>
    <scope>NUCLEOTIDE SEQUENCE [LARGE SCALE GENOMIC DNA]</scope>
    <source>
        <strain evidence="1">12NC29</strain>
    </source>
</reference>
<proteinExistence type="predicted"/>
<gene>
    <name evidence="1" type="ORF">PCANC_11624</name>
</gene>
<keyword evidence="2" id="KW-1185">Reference proteome</keyword>
<organism evidence="1 2">
    <name type="scientific">Puccinia coronata f. sp. avenae</name>
    <dbReference type="NCBI Taxonomy" id="200324"/>
    <lineage>
        <taxon>Eukaryota</taxon>
        <taxon>Fungi</taxon>
        <taxon>Dikarya</taxon>
        <taxon>Basidiomycota</taxon>
        <taxon>Pucciniomycotina</taxon>
        <taxon>Pucciniomycetes</taxon>
        <taxon>Pucciniales</taxon>
        <taxon>Pucciniaceae</taxon>
        <taxon>Puccinia</taxon>
    </lineage>
</organism>
<evidence type="ECO:0000313" key="1">
    <source>
        <dbReference type="EMBL" id="PLW17252.1"/>
    </source>
</evidence>
<dbReference type="OrthoDB" id="3341476at2759"/>
<evidence type="ECO:0000313" key="2">
    <source>
        <dbReference type="Proteomes" id="UP000235388"/>
    </source>
</evidence>
<sequence length="90" mass="10077">MAASDKNSDAAIRANFSGIANLESFMKTKQLTQRQARWAETLGCFDFEIVFCPGRHASRLDVLSRRLDLAPESEEKLSFGSILKPENITE</sequence>
<protein>
    <submittedName>
        <fullName evidence="1">Uncharacterized protein</fullName>
    </submittedName>
</protein>